<comment type="similarity">
    <text evidence="5">Belongs to the HSF family.</text>
</comment>
<dbReference type="EMBL" id="JAUIZM010000011">
    <property type="protein sequence ID" value="KAK1356427.1"/>
    <property type="molecule type" value="Genomic_DNA"/>
</dbReference>
<dbReference type="SMART" id="SM00415">
    <property type="entry name" value="HSF"/>
    <property type="match status" value="1"/>
</dbReference>
<accession>A0AAD8GYB8</accession>
<sequence length="543" mass="63348">MEIEIEILKTNFCSWETEIWIMKQQEEYIAKALAFLKNSLQATGDRQQKMEIFLAKSSDDPNFMPSFIEQLLEEEEVVRSNGSMSWSSSTMLPFLKPKLMQLKGFREIESPFLRKMYDMVDDPDTNDIISWSTSGTSFFIRDKLNFKGLLLQYFGHDTIKNFTNCLSAYGFKRVDSFLNEYQQEKFQRGQKHMLKHIKKRPSKSDTLRNLLEDMVEEVKRLRDHQNIEIKNEISNLKQQEEKRKSCLSLVKECLLHAKCKMMQIKESSDSRNRKEARPWLDPFKNLDKVKKAMEKMEVDIVDLESNQESAAKYLNGLEGFFLTTESRQQQMEIYMDKTLRIFGFDEEVKKKPRAMKPRHDKLTRRRKPVSAASSVQSTCGPNTVVTYQPTTSTSLSFNELAWARELELDMNTEPGEHQVAIHHINKQDENKHPVTCLQNSNEMNMWARDLENDLVSEAETHESKTHVWSPNDKFGSHSTETFEHEKKSGIALNHDMVKKSGTQASDYHVQERNKNEEVGASERNSDDDDDLWVSIIEDDVVFE</sequence>
<dbReference type="InterPro" id="IPR000232">
    <property type="entry name" value="HSF_DNA-bd"/>
</dbReference>
<organism evidence="9 10">
    <name type="scientific">Heracleum sosnowskyi</name>
    <dbReference type="NCBI Taxonomy" id="360622"/>
    <lineage>
        <taxon>Eukaryota</taxon>
        <taxon>Viridiplantae</taxon>
        <taxon>Streptophyta</taxon>
        <taxon>Embryophyta</taxon>
        <taxon>Tracheophyta</taxon>
        <taxon>Spermatophyta</taxon>
        <taxon>Magnoliopsida</taxon>
        <taxon>eudicotyledons</taxon>
        <taxon>Gunneridae</taxon>
        <taxon>Pentapetalae</taxon>
        <taxon>asterids</taxon>
        <taxon>campanulids</taxon>
        <taxon>Apiales</taxon>
        <taxon>Apiaceae</taxon>
        <taxon>Apioideae</taxon>
        <taxon>apioid superclade</taxon>
        <taxon>Tordylieae</taxon>
        <taxon>Tordyliinae</taxon>
        <taxon>Heracleum</taxon>
    </lineage>
</organism>
<dbReference type="SUPFAM" id="SSF46785">
    <property type="entry name" value="Winged helix' DNA-binding domain"/>
    <property type="match status" value="1"/>
</dbReference>
<evidence type="ECO:0000256" key="5">
    <source>
        <dbReference type="RuleBase" id="RU004020"/>
    </source>
</evidence>
<feature type="coiled-coil region" evidence="6">
    <location>
        <begin position="204"/>
        <end position="242"/>
    </location>
</feature>
<dbReference type="Pfam" id="PF00447">
    <property type="entry name" value="HSF_DNA-bind"/>
    <property type="match status" value="1"/>
</dbReference>
<evidence type="ECO:0000256" key="4">
    <source>
        <dbReference type="ARBA" id="ARBA00023242"/>
    </source>
</evidence>
<keyword evidence="3" id="KW-0238">DNA-binding</keyword>
<feature type="compositionally biased region" description="Basic and acidic residues" evidence="7">
    <location>
        <begin position="508"/>
        <end position="517"/>
    </location>
</feature>
<evidence type="ECO:0000256" key="3">
    <source>
        <dbReference type="ARBA" id="ARBA00023125"/>
    </source>
</evidence>
<evidence type="ECO:0000256" key="1">
    <source>
        <dbReference type="ARBA" id="ARBA00004123"/>
    </source>
</evidence>
<comment type="subcellular location">
    <subcellularLocation>
        <location evidence="1">Nucleus</location>
    </subcellularLocation>
</comment>
<gene>
    <name evidence="9" type="ORF">POM88_049683</name>
</gene>
<comment type="caution">
    <text evidence="9">The sequence shown here is derived from an EMBL/GenBank/DDBJ whole genome shotgun (WGS) entry which is preliminary data.</text>
</comment>
<evidence type="ECO:0000313" key="9">
    <source>
        <dbReference type="EMBL" id="KAK1356427.1"/>
    </source>
</evidence>
<feature type="domain" description="HSF-type DNA-binding" evidence="8">
    <location>
        <begin position="110"/>
        <end position="200"/>
    </location>
</feature>
<name>A0AAD8GYB8_9APIA</name>
<evidence type="ECO:0000256" key="6">
    <source>
        <dbReference type="SAM" id="Coils"/>
    </source>
</evidence>
<evidence type="ECO:0000313" key="10">
    <source>
        <dbReference type="Proteomes" id="UP001237642"/>
    </source>
</evidence>
<protein>
    <recommendedName>
        <fullName evidence="8">HSF-type DNA-binding domain-containing protein</fullName>
    </recommendedName>
</protein>
<feature type="region of interest" description="Disordered" evidence="7">
    <location>
        <begin position="352"/>
        <end position="378"/>
    </location>
</feature>
<evidence type="ECO:0000259" key="8">
    <source>
        <dbReference type="SMART" id="SM00415"/>
    </source>
</evidence>
<dbReference type="Proteomes" id="UP001237642">
    <property type="component" value="Unassembled WGS sequence"/>
</dbReference>
<dbReference type="GO" id="GO:0034605">
    <property type="term" value="P:cellular response to heat"/>
    <property type="evidence" value="ECO:0007669"/>
    <property type="project" value="TreeGrafter"/>
</dbReference>
<keyword evidence="2" id="KW-0346">Stress response</keyword>
<dbReference type="GO" id="GO:0000978">
    <property type="term" value="F:RNA polymerase II cis-regulatory region sequence-specific DNA binding"/>
    <property type="evidence" value="ECO:0007669"/>
    <property type="project" value="TreeGrafter"/>
</dbReference>
<dbReference type="GO" id="GO:0006357">
    <property type="term" value="P:regulation of transcription by RNA polymerase II"/>
    <property type="evidence" value="ECO:0007669"/>
    <property type="project" value="TreeGrafter"/>
</dbReference>
<reference evidence="9" key="2">
    <citation type="submission" date="2023-05" db="EMBL/GenBank/DDBJ databases">
        <authorList>
            <person name="Schelkunov M.I."/>
        </authorList>
    </citation>
    <scope>NUCLEOTIDE SEQUENCE</scope>
    <source>
        <strain evidence="9">Hsosn_3</strain>
        <tissue evidence="9">Leaf</tissue>
    </source>
</reference>
<dbReference type="GO" id="GO:0003700">
    <property type="term" value="F:DNA-binding transcription factor activity"/>
    <property type="evidence" value="ECO:0007669"/>
    <property type="project" value="InterPro"/>
</dbReference>
<dbReference type="PANTHER" id="PTHR10015">
    <property type="entry name" value="HEAT SHOCK TRANSCRIPTION FACTOR"/>
    <property type="match status" value="1"/>
</dbReference>
<feature type="compositionally biased region" description="Basic residues" evidence="7">
    <location>
        <begin position="352"/>
        <end position="368"/>
    </location>
</feature>
<keyword evidence="10" id="KW-1185">Reference proteome</keyword>
<keyword evidence="6" id="KW-0175">Coiled coil</keyword>
<dbReference type="PANTHER" id="PTHR10015:SF456">
    <property type="entry name" value="E2F_DP FAMILY WINGED-HELIX DNA-BINDING DOMAIN-CONTAINING PROTEIN-RELATED"/>
    <property type="match status" value="1"/>
</dbReference>
<dbReference type="InterPro" id="IPR036388">
    <property type="entry name" value="WH-like_DNA-bd_sf"/>
</dbReference>
<dbReference type="AlphaFoldDB" id="A0AAD8GYB8"/>
<dbReference type="GO" id="GO:0005634">
    <property type="term" value="C:nucleus"/>
    <property type="evidence" value="ECO:0007669"/>
    <property type="project" value="UniProtKB-SubCell"/>
</dbReference>
<evidence type="ECO:0000256" key="7">
    <source>
        <dbReference type="SAM" id="MobiDB-lite"/>
    </source>
</evidence>
<proteinExistence type="inferred from homology"/>
<dbReference type="Gene3D" id="1.10.10.10">
    <property type="entry name" value="Winged helix-like DNA-binding domain superfamily/Winged helix DNA-binding domain"/>
    <property type="match status" value="1"/>
</dbReference>
<keyword evidence="4" id="KW-0539">Nucleus</keyword>
<evidence type="ECO:0000256" key="2">
    <source>
        <dbReference type="ARBA" id="ARBA00023016"/>
    </source>
</evidence>
<dbReference type="PRINTS" id="PR00056">
    <property type="entry name" value="HSFDOMAIN"/>
</dbReference>
<dbReference type="InterPro" id="IPR036390">
    <property type="entry name" value="WH_DNA-bd_sf"/>
</dbReference>
<reference evidence="9" key="1">
    <citation type="submission" date="2023-02" db="EMBL/GenBank/DDBJ databases">
        <title>Genome of toxic invasive species Heracleum sosnowskyi carries increased number of genes despite the absence of recent whole-genome duplications.</title>
        <authorList>
            <person name="Schelkunov M."/>
            <person name="Shtratnikova V."/>
            <person name="Makarenko M."/>
            <person name="Klepikova A."/>
            <person name="Omelchenko D."/>
            <person name="Novikova G."/>
            <person name="Obukhova E."/>
            <person name="Bogdanov V."/>
            <person name="Penin A."/>
            <person name="Logacheva M."/>
        </authorList>
    </citation>
    <scope>NUCLEOTIDE SEQUENCE</scope>
    <source>
        <strain evidence="9">Hsosn_3</strain>
        <tissue evidence="9">Leaf</tissue>
    </source>
</reference>
<feature type="region of interest" description="Disordered" evidence="7">
    <location>
        <begin position="499"/>
        <end position="530"/>
    </location>
</feature>